<sequence>MNEPINDIEKHDQKKHLGDSFMGTDMSLKSLESSSFPSEVRSSRLDSMLDDVAEPEIQWEHLVIGERIGLGSYGEVYRADWNGTQVAVKKFLDQDFDGDALDEFRREVKIMHRLRHLNVLFMGVVTRHPNLSIVSEFLPRGSLYRILHCPNSQIEEKRRIEMALDVAKGMNYLHTSIPTIAHRDLKSPNLWLTRTGL</sequence>
<keyword evidence="1" id="KW-0723">Serine/threonine-protein kinase</keyword>
<comment type="caution">
    <text evidence="1">The sequence shown here is derived from an EMBL/GenBank/DDBJ whole genome shotgun (WGS) entry which is preliminary data.</text>
</comment>
<keyword evidence="1" id="KW-0808">Transferase</keyword>
<protein>
    <submittedName>
        <fullName evidence="1">Non-specific serine/threonine protein kinase protein</fullName>
        <ecNumber evidence="1">2.7.11.1</ecNumber>
    </submittedName>
</protein>
<name>A0ACB7UZ50_DIOAL</name>
<accession>A0ACB7UZ50</accession>
<evidence type="ECO:0000313" key="2">
    <source>
        <dbReference type="Proteomes" id="UP000827976"/>
    </source>
</evidence>
<dbReference type="EC" id="2.7.11.1" evidence="1"/>
<keyword evidence="2" id="KW-1185">Reference proteome</keyword>
<keyword evidence="1" id="KW-0418">Kinase</keyword>
<gene>
    <name evidence="1" type="ORF">IHE45_13G073700</name>
</gene>
<dbReference type="EMBL" id="CM037023">
    <property type="protein sequence ID" value="KAH7666031.1"/>
    <property type="molecule type" value="Genomic_DNA"/>
</dbReference>
<reference evidence="2" key="1">
    <citation type="journal article" date="2022" name="Nat. Commun.">
        <title>Chromosome evolution and the genetic basis of agronomically important traits in greater yam.</title>
        <authorList>
            <person name="Bredeson J.V."/>
            <person name="Lyons J.B."/>
            <person name="Oniyinde I.O."/>
            <person name="Okereke N.R."/>
            <person name="Kolade O."/>
            <person name="Nnabue I."/>
            <person name="Nwadili C.O."/>
            <person name="Hribova E."/>
            <person name="Parker M."/>
            <person name="Nwogha J."/>
            <person name="Shu S."/>
            <person name="Carlson J."/>
            <person name="Kariba R."/>
            <person name="Muthemba S."/>
            <person name="Knop K."/>
            <person name="Barton G.J."/>
            <person name="Sherwood A.V."/>
            <person name="Lopez-Montes A."/>
            <person name="Asiedu R."/>
            <person name="Jamnadass R."/>
            <person name="Muchugi A."/>
            <person name="Goodstein D."/>
            <person name="Egesi C.N."/>
            <person name="Featherston J."/>
            <person name="Asfaw A."/>
            <person name="Simpson G.G."/>
            <person name="Dolezel J."/>
            <person name="Hendre P.S."/>
            <person name="Van Deynze A."/>
            <person name="Kumar P.L."/>
            <person name="Obidiegwu J.E."/>
            <person name="Bhattacharjee R."/>
            <person name="Rokhsar D.S."/>
        </authorList>
    </citation>
    <scope>NUCLEOTIDE SEQUENCE [LARGE SCALE GENOMIC DNA]</scope>
    <source>
        <strain evidence="2">cv. TDa95/00328</strain>
    </source>
</reference>
<dbReference type="Proteomes" id="UP000827976">
    <property type="component" value="Chromosome 13"/>
</dbReference>
<evidence type="ECO:0000313" key="1">
    <source>
        <dbReference type="EMBL" id="KAH7666031.1"/>
    </source>
</evidence>
<proteinExistence type="predicted"/>
<organism evidence="1 2">
    <name type="scientific">Dioscorea alata</name>
    <name type="common">Purple yam</name>
    <dbReference type="NCBI Taxonomy" id="55571"/>
    <lineage>
        <taxon>Eukaryota</taxon>
        <taxon>Viridiplantae</taxon>
        <taxon>Streptophyta</taxon>
        <taxon>Embryophyta</taxon>
        <taxon>Tracheophyta</taxon>
        <taxon>Spermatophyta</taxon>
        <taxon>Magnoliopsida</taxon>
        <taxon>Liliopsida</taxon>
        <taxon>Dioscoreales</taxon>
        <taxon>Dioscoreaceae</taxon>
        <taxon>Dioscorea</taxon>
    </lineage>
</organism>